<dbReference type="Gene3D" id="3.30.2310.20">
    <property type="entry name" value="RelE-like"/>
    <property type="match status" value="1"/>
</dbReference>
<proteinExistence type="predicted"/>
<dbReference type="EMBL" id="CP001032">
    <property type="protein sequence ID" value="ACB74664.1"/>
    <property type="molecule type" value="Genomic_DNA"/>
</dbReference>
<dbReference type="KEGG" id="ote:Oter_1379"/>
<gene>
    <name evidence="1" type="ordered locus">Oter_1379</name>
</gene>
<dbReference type="OrthoDB" id="9809155at2"/>
<keyword evidence="2" id="KW-1185">Reference proteome</keyword>
<dbReference type="RefSeq" id="WP_012374202.1">
    <property type="nucleotide sequence ID" value="NC_010571.1"/>
</dbReference>
<organism evidence="1 2">
    <name type="scientific">Opitutus terrae (strain DSM 11246 / JCM 15787 / PB90-1)</name>
    <dbReference type="NCBI Taxonomy" id="452637"/>
    <lineage>
        <taxon>Bacteria</taxon>
        <taxon>Pseudomonadati</taxon>
        <taxon>Verrucomicrobiota</taxon>
        <taxon>Opitutia</taxon>
        <taxon>Opitutales</taxon>
        <taxon>Opitutaceae</taxon>
        <taxon>Opitutus</taxon>
    </lineage>
</organism>
<protein>
    <recommendedName>
        <fullName evidence="3">Plasmid stabilization system</fullName>
    </recommendedName>
</protein>
<evidence type="ECO:0008006" key="3">
    <source>
        <dbReference type="Google" id="ProtNLM"/>
    </source>
</evidence>
<dbReference type="HOGENOM" id="CLU_147162_7_0_0"/>
<evidence type="ECO:0000313" key="2">
    <source>
        <dbReference type="Proteomes" id="UP000007013"/>
    </source>
</evidence>
<dbReference type="AlphaFoldDB" id="B1ZRY8"/>
<dbReference type="Proteomes" id="UP000007013">
    <property type="component" value="Chromosome"/>
</dbReference>
<dbReference type="eggNOG" id="COG3668">
    <property type="taxonomic scope" value="Bacteria"/>
</dbReference>
<dbReference type="STRING" id="452637.Oter_1379"/>
<reference evidence="1 2" key="1">
    <citation type="journal article" date="2011" name="J. Bacteriol.">
        <title>Genome sequence of the verrucomicrobium Opitutus terrae PB90-1, an abundant inhabitant of rice paddy soil ecosystems.</title>
        <authorList>
            <person name="van Passel M.W."/>
            <person name="Kant R."/>
            <person name="Palva A."/>
            <person name="Copeland A."/>
            <person name="Lucas S."/>
            <person name="Lapidus A."/>
            <person name="Glavina del Rio T."/>
            <person name="Pitluck S."/>
            <person name="Goltsman E."/>
            <person name="Clum A."/>
            <person name="Sun H."/>
            <person name="Schmutz J."/>
            <person name="Larimer F.W."/>
            <person name="Land M.L."/>
            <person name="Hauser L."/>
            <person name="Kyrpides N."/>
            <person name="Mikhailova N."/>
            <person name="Richardson P.P."/>
            <person name="Janssen P.H."/>
            <person name="de Vos W.M."/>
            <person name="Smidt H."/>
        </authorList>
    </citation>
    <scope>NUCLEOTIDE SEQUENCE [LARGE SCALE GENOMIC DNA]</scope>
    <source>
        <strain evidence="2">DSM 11246 / JCM 15787 / PB90-1</strain>
    </source>
</reference>
<name>B1ZRY8_OPITP</name>
<accession>B1ZRY8</accession>
<sequence>MKIEILPSARGDLAEGFAFYEKQQRGLGTYFLNSLFADIDSLTIHAGVHHRVLGAYRLLGRVFPFAVYYDVLNDVAKVKAVLDCRRDPKTIEKRLRRIG</sequence>
<dbReference type="InterPro" id="IPR035093">
    <property type="entry name" value="RelE/ParE_toxin_dom_sf"/>
</dbReference>
<evidence type="ECO:0000313" key="1">
    <source>
        <dbReference type="EMBL" id="ACB74664.1"/>
    </source>
</evidence>